<evidence type="ECO:0000313" key="2">
    <source>
        <dbReference type="EMBL" id="MDG9700337.1"/>
    </source>
</evidence>
<evidence type="ECO:0000313" key="3">
    <source>
        <dbReference type="Proteomes" id="UP001237156"/>
    </source>
</evidence>
<keyword evidence="1" id="KW-0732">Signal</keyword>
<accession>A0AAW6RN40</accession>
<protein>
    <submittedName>
        <fullName evidence="2">YiiX/YebB-like N1pC/P60 family cysteine hydrolase</fullName>
    </submittedName>
</protein>
<dbReference type="RefSeq" id="WP_279525072.1">
    <property type="nucleotide sequence ID" value="NZ_JARVII010000031.1"/>
</dbReference>
<dbReference type="InterPro" id="IPR038765">
    <property type="entry name" value="Papain-like_cys_pep_sf"/>
</dbReference>
<reference evidence="2 3" key="1">
    <citation type="submission" date="2023-04" db="EMBL/GenBank/DDBJ databases">
        <title>Ottowia paracancer sp. nov., isolated from human stomach.</title>
        <authorList>
            <person name="Song Y."/>
        </authorList>
    </citation>
    <scope>NUCLEOTIDE SEQUENCE [LARGE SCALE GENOMIC DNA]</scope>
    <source>
        <strain evidence="2 3">10c7w1</strain>
    </source>
</reference>
<keyword evidence="2" id="KW-0378">Hydrolase</keyword>
<dbReference type="GO" id="GO:0016787">
    <property type="term" value="F:hydrolase activity"/>
    <property type="evidence" value="ECO:0007669"/>
    <property type="project" value="UniProtKB-KW"/>
</dbReference>
<keyword evidence="3" id="KW-1185">Reference proteome</keyword>
<dbReference type="AlphaFoldDB" id="A0AAW6RN40"/>
<dbReference type="SUPFAM" id="SSF54001">
    <property type="entry name" value="Cysteine proteinases"/>
    <property type="match status" value="1"/>
</dbReference>
<sequence length="217" mass="22613">MQITRARLAALALSALALFALSALTGSSPLRPAAPPVPLPPARALQPGDWVFRSGTSADSRLIQRLSGGAYSHIGIVIQTAPQVLVAHATTDDDPARPDQVLITPLADFAAAGRATAVAVARPRFLTAAQRAAAARHAAARAGQPFRLTAEGDRPLYCTTLVLEAVRQQAPGFAPAWQAVDVPVFGGRYLFPQAFALADVEWIAVSPSQAQSQAAAP</sequence>
<organism evidence="2 3">
    <name type="scientific">Ottowia cancrivicina</name>
    <dbReference type="NCBI Taxonomy" id="3040346"/>
    <lineage>
        <taxon>Bacteria</taxon>
        <taxon>Pseudomonadati</taxon>
        <taxon>Pseudomonadota</taxon>
        <taxon>Betaproteobacteria</taxon>
        <taxon>Burkholderiales</taxon>
        <taxon>Comamonadaceae</taxon>
        <taxon>Ottowia</taxon>
    </lineage>
</organism>
<gene>
    <name evidence="2" type="ORF">QB898_11570</name>
</gene>
<dbReference type="InterPro" id="IPR024453">
    <property type="entry name" value="Peptidase_C92"/>
</dbReference>
<dbReference type="Gene3D" id="3.90.1720.10">
    <property type="entry name" value="endopeptidase domain like (from Nostoc punctiforme)"/>
    <property type="match status" value="1"/>
</dbReference>
<dbReference type="EMBL" id="JARVII010000031">
    <property type="protein sequence ID" value="MDG9700337.1"/>
    <property type="molecule type" value="Genomic_DNA"/>
</dbReference>
<dbReference type="Proteomes" id="UP001237156">
    <property type="component" value="Unassembled WGS sequence"/>
</dbReference>
<comment type="caution">
    <text evidence="2">The sequence shown here is derived from an EMBL/GenBank/DDBJ whole genome shotgun (WGS) entry which is preliminary data.</text>
</comment>
<proteinExistence type="predicted"/>
<feature type="signal peptide" evidence="1">
    <location>
        <begin position="1"/>
        <end position="25"/>
    </location>
</feature>
<feature type="chain" id="PRO_5043958563" evidence="1">
    <location>
        <begin position="26"/>
        <end position="217"/>
    </location>
</feature>
<evidence type="ECO:0000256" key="1">
    <source>
        <dbReference type="SAM" id="SignalP"/>
    </source>
</evidence>
<dbReference type="Pfam" id="PF05708">
    <property type="entry name" value="Peptidase_C92"/>
    <property type="match status" value="1"/>
</dbReference>
<name>A0AAW6RN40_9BURK</name>